<protein>
    <submittedName>
        <fullName evidence="1">Uncharacterized protein</fullName>
    </submittedName>
</protein>
<dbReference type="AlphaFoldDB" id="A0A5R9KK67"/>
<gene>
    <name evidence="1" type="ORF">FEM55_05660</name>
</gene>
<dbReference type="RefSeq" id="WP_138280304.1">
    <property type="nucleotide sequence ID" value="NZ_BMGE01000001.1"/>
</dbReference>
<sequence>MNSAEQKDFEYVTPTDEEINDTVAAISEILSSTDTFQSENKDLHEGYEEAIRLLTSRKNSYDEINPALASTKGKAVAVLAVKYLNGECSKAVLTGLSVK</sequence>
<dbReference type="OrthoDB" id="1100220at2"/>
<evidence type="ECO:0000313" key="2">
    <source>
        <dbReference type="Proteomes" id="UP000309788"/>
    </source>
</evidence>
<evidence type="ECO:0000313" key="1">
    <source>
        <dbReference type="EMBL" id="TLU96610.1"/>
    </source>
</evidence>
<reference evidence="1 2" key="1">
    <citation type="submission" date="2019-05" db="EMBL/GenBank/DDBJ databases">
        <authorList>
            <person name="Qu J.-H."/>
        </authorList>
    </citation>
    <scope>NUCLEOTIDE SEQUENCE [LARGE SCALE GENOMIC DNA]</scope>
    <source>
        <strain evidence="1 2">Z12</strain>
    </source>
</reference>
<dbReference type="EMBL" id="VCEI01000011">
    <property type="protein sequence ID" value="TLU96610.1"/>
    <property type="molecule type" value="Genomic_DNA"/>
</dbReference>
<dbReference type="Proteomes" id="UP000309788">
    <property type="component" value="Unassembled WGS sequence"/>
</dbReference>
<accession>A0A5R9KK67</accession>
<comment type="caution">
    <text evidence="1">The sequence shown here is derived from an EMBL/GenBank/DDBJ whole genome shotgun (WGS) entry which is preliminary data.</text>
</comment>
<proteinExistence type="predicted"/>
<organism evidence="1 2">
    <name type="scientific">Dyadobacter sediminis</name>
    <dbReference type="NCBI Taxonomy" id="1493691"/>
    <lineage>
        <taxon>Bacteria</taxon>
        <taxon>Pseudomonadati</taxon>
        <taxon>Bacteroidota</taxon>
        <taxon>Cytophagia</taxon>
        <taxon>Cytophagales</taxon>
        <taxon>Spirosomataceae</taxon>
        <taxon>Dyadobacter</taxon>
    </lineage>
</organism>
<name>A0A5R9KK67_9BACT</name>
<keyword evidence="2" id="KW-1185">Reference proteome</keyword>